<evidence type="ECO:0000313" key="2">
    <source>
        <dbReference type="Proteomes" id="UP000727907"/>
    </source>
</evidence>
<dbReference type="EMBL" id="JAHOPB010000001">
    <property type="protein sequence ID" value="MBU8875119.1"/>
    <property type="molecule type" value="Genomic_DNA"/>
</dbReference>
<proteinExistence type="predicted"/>
<organism evidence="1 2">
    <name type="scientific">Reyranella humidisoli</name>
    <dbReference type="NCBI Taxonomy" id="2849149"/>
    <lineage>
        <taxon>Bacteria</taxon>
        <taxon>Pseudomonadati</taxon>
        <taxon>Pseudomonadota</taxon>
        <taxon>Alphaproteobacteria</taxon>
        <taxon>Hyphomicrobiales</taxon>
        <taxon>Reyranellaceae</taxon>
        <taxon>Reyranella</taxon>
    </lineage>
</organism>
<keyword evidence="1" id="KW-0808">Transferase</keyword>
<reference evidence="1 2" key="1">
    <citation type="submission" date="2021-06" db="EMBL/GenBank/DDBJ databases">
        <authorList>
            <person name="Lee D.H."/>
        </authorList>
    </citation>
    <scope>NUCLEOTIDE SEQUENCE [LARGE SCALE GENOMIC DNA]</scope>
    <source>
        <strain evidence="1 2">MMS21-HV4-11</strain>
    </source>
</reference>
<protein>
    <submittedName>
        <fullName evidence="1">Phospholipid methyltransferase</fullName>
    </submittedName>
</protein>
<comment type="caution">
    <text evidence="1">The sequence shown here is derived from an EMBL/GenBank/DDBJ whole genome shotgun (WGS) entry which is preliminary data.</text>
</comment>
<dbReference type="RefSeq" id="WP_216961849.1">
    <property type="nucleotide sequence ID" value="NZ_JAHOPB010000001.1"/>
</dbReference>
<dbReference type="CDD" id="cd02440">
    <property type="entry name" value="AdoMet_MTases"/>
    <property type="match status" value="1"/>
</dbReference>
<name>A0ABS6IMC6_9HYPH</name>
<dbReference type="GO" id="GO:0008168">
    <property type="term" value="F:methyltransferase activity"/>
    <property type="evidence" value="ECO:0007669"/>
    <property type="project" value="UniProtKB-KW"/>
</dbReference>
<gene>
    <name evidence="1" type="ORF">KQ910_15195</name>
</gene>
<accession>A0ABS6IMC6</accession>
<keyword evidence="2" id="KW-1185">Reference proteome</keyword>
<evidence type="ECO:0000313" key="1">
    <source>
        <dbReference type="EMBL" id="MBU8875119.1"/>
    </source>
</evidence>
<dbReference type="GO" id="GO:0032259">
    <property type="term" value="P:methylation"/>
    <property type="evidence" value="ECO:0007669"/>
    <property type="project" value="UniProtKB-KW"/>
</dbReference>
<sequence length="206" mass="21916">MPPIESRTGLDSRAGTTLFLKRWLRNPFSMGAVVPSGRLLAQAMARATFAEMRGREGHVIELGAGTGEVTKALLAAGIPAHRLALIEREPELSAFLRSHFDGPRIVEGDAARLPKLLAEQGIGAVSAVVSSLPLLSLPADVVHGIVKGVFDALPRGGALVQFTYGPSQPVPRALTQELGLVGTRGPRIWRNVPPAVVWTFRRPVGA</sequence>
<dbReference type="Proteomes" id="UP000727907">
    <property type="component" value="Unassembled WGS sequence"/>
</dbReference>
<keyword evidence="1" id="KW-0489">Methyltransferase</keyword>